<organism evidence="2 3">
    <name type="scientific">Streptomyces prasinosporus</name>
    <dbReference type="NCBI Taxonomy" id="68256"/>
    <lineage>
        <taxon>Bacteria</taxon>
        <taxon>Bacillati</taxon>
        <taxon>Actinomycetota</taxon>
        <taxon>Actinomycetes</taxon>
        <taxon>Kitasatosporales</taxon>
        <taxon>Streptomycetaceae</taxon>
        <taxon>Streptomyces</taxon>
        <taxon>Streptomyces albogriseolus group</taxon>
    </lineage>
</organism>
<proteinExistence type="predicted"/>
<comment type="caution">
    <text evidence="2">The sequence shown here is derived from an EMBL/GenBank/DDBJ whole genome shotgun (WGS) entry which is preliminary data.</text>
</comment>
<name>A0ABP6THA7_9ACTN</name>
<evidence type="ECO:0000313" key="2">
    <source>
        <dbReference type="EMBL" id="GAA3494602.1"/>
    </source>
</evidence>
<keyword evidence="3" id="KW-1185">Reference proteome</keyword>
<dbReference type="EMBL" id="BAAAXF010000018">
    <property type="protein sequence ID" value="GAA3494602.1"/>
    <property type="molecule type" value="Genomic_DNA"/>
</dbReference>
<feature type="region of interest" description="Disordered" evidence="1">
    <location>
        <begin position="69"/>
        <end position="111"/>
    </location>
</feature>
<evidence type="ECO:0000256" key="1">
    <source>
        <dbReference type="SAM" id="MobiDB-lite"/>
    </source>
</evidence>
<gene>
    <name evidence="2" type="ORF">GCM10019016_017020</name>
</gene>
<dbReference type="Proteomes" id="UP001501455">
    <property type="component" value="Unassembled WGS sequence"/>
</dbReference>
<feature type="region of interest" description="Disordered" evidence="1">
    <location>
        <begin position="1"/>
        <end position="37"/>
    </location>
</feature>
<reference evidence="3" key="1">
    <citation type="journal article" date="2019" name="Int. J. Syst. Evol. Microbiol.">
        <title>The Global Catalogue of Microorganisms (GCM) 10K type strain sequencing project: providing services to taxonomists for standard genome sequencing and annotation.</title>
        <authorList>
            <consortium name="The Broad Institute Genomics Platform"/>
            <consortium name="The Broad Institute Genome Sequencing Center for Infectious Disease"/>
            <person name="Wu L."/>
            <person name="Ma J."/>
        </authorList>
    </citation>
    <scope>NUCLEOTIDE SEQUENCE [LARGE SCALE GENOMIC DNA]</scope>
    <source>
        <strain evidence="3">JCM 4816</strain>
    </source>
</reference>
<protein>
    <submittedName>
        <fullName evidence="2">Uncharacterized protein</fullName>
    </submittedName>
</protein>
<evidence type="ECO:0000313" key="3">
    <source>
        <dbReference type="Proteomes" id="UP001501455"/>
    </source>
</evidence>
<accession>A0ABP6THA7</accession>
<sequence>MVGVGERHLPGGVPARATGQVAGSRVLRQRHGRPGGVPAVVVDARRAGRAAGEPCGSVQRLCVRVRTRTGRSPVAPGPAFPNRGPDFSPPSGHRTERALTDGRVPSDYVPT</sequence>